<reference evidence="1" key="1">
    <citation type="submission" date="2016-10" db="EMBL/GenBank/DDBJ databases">
        <authorList>
            <person name="Varghese N."/>
            <person name="Submissions S."/>
        </authorList>
    </citation>
    <scope>NUCLEOTIDE SEQUENCE [LARGE SCALE GENOMIC DNA]</scope>
    <source>
        <strain evidence="1">YR281</strain>
    </source>
</reference>
<keyword evidence="2" id="KW-1185">Reference proteome</keyword>
<name>A0A7Z7BMP4_9BURK</name>
<gene>
    <name evidence="1" type="ORF">SAMN04487926_15724</name>
</gene>
<protein>
    <submittedName>
        <fullName evidence="1">Uncharacterized protein</fullName>
    </submittedName>
</protein>
<proteinExistence type="predicted"/>
<sequence>MPELIYCWRCKMDVPMLTEDEWQLVNPTGLVEQIKRYREETGCSLAEAYRNNIGATSLTAYEALTGFRETNPAALMHHRLKLYGPLCTSCRKPLRTPTATFCAACGAGREV</sequence>
<dbReference type="EMBL" id="FNDI01000057">
    <property type="protein sequence ID" value="SDJ51260.1"/>
    <property type="molecule type" value="Genomic_DNA"/>
</dbReference>
<evidence type="ECO:0000313" key="2">
    <source>
        <dbReference type="Proteomes" id="UP000198900"/>
    </source>
</evidence>
<dbReference type="Proteomes" id="UP000198900">
    <property type="component" value="Unassembled WGS sequence"/>
</dbReference>
<comment type="caution">
    <text evidence="1">The sequence shown here is derived from an EMBL/GenBank/DDBJ whole genome shotgun (WGS) entry which is preliminary data.</text>
</comment>
<evidence type="ECO:0000313" key="1">
    <source>
        <dbReference type="EMBL" id="SDJ51260.1"/>
    </source>
</evidence>
<organism evidence="1 2">
    <name type="scientific">Paraburkholderia steynii</name>
    <dbReference type="NCBI Taxonomy" id="1245441"/>
    <lineage>
        <taxon>Bacteria</taxon>
        <taxon>Pseudomonadati</taxon>
        <taxon>Pseudomonadota</taxon>
        <taxon>Betaproteobacteria</taxon>
        <taxon>Burkholderiales</taxon>
        <taxon>Burkholderiaceae</taxon>
        <taxon>Paraburkholderia</taxon>
    </lineage>
</organism>
<accession>A0A7Z7BMP4</accession>
<dbReference type="AlphaFoldDB" id="A0A7Z7BMP4"/>